<dbReference type="AlphaFoldDB" id="A0AAD4ND18"/>
<dbReference type="EMBL" id="JAKKPZ010000002">
    <property type="protein sequence ID" value="KAI1725993.1"/>
    <property type="molecule type" value="Genomic_DNA"/>
</dbReference>
<sequence length="90" mass="10148">MDERNAALIVKRACEEYGKSFPEFLNGTGHLKLVGYNMLDIAGQTKAKFFNLWLQSLNNACKSNPCNSEKFKQDLEKANAMTSQLGHKIH</sequence>
<proteinExistence type="predicted"/>
<evidence type="ECO:0000313" key="1">
    <source>
        <dbReference type="EMBL" id="KAI1725993.1"/>
    </source>
</evidence>
<evidence type="ECO:0000313" key="2">
    <source>
        <dbReference type="Proteomes" id="UP001201812"/>
    </source>
</evidence>
<gene>
    <name evidence="1" type="ORF">DdX_02685</name>
</gene>
<name>A0AAD4ND18_9BILA</name>
<protein>
    <submittedName>
        <fullName evidence="1">Uncharacterized protein</fullName>
    </submittedName>
</protein>
<organism evidence="1 2">
    <name type="scientific">Ditylenchus destructor</name>
    <dbReference type="NCBI Taxonomy" id="166010"/>
    <lineage>
        <taxon>Eukaryota</taxon>
        <taxon>Metazoa</taxon>
        <taxon>Ecdysozoa</taxon>
        <taxon>Nematoda</taxon>
        <taxon>Chromadorea</taxon>
        <taxon>Rhabditida</taxon>
        <taxon>Tylenchina</taxon>
        <taxon>Tylenchomorpha</taxon>
        <taxon>Sphaerularioidea</taxon>
        <taxon>Anguinidae</taxon>
        <taxon>Anguininae</taxon>
        <taxon>Ditylenchus</taxon>
    </lineage>
</organism>
<keyword evidence="2" id="KW-1185">Reference proteome</keyword>
<dbReference type="Proteomes" id="UP001201812">
    <property type="component" value="Unassembled WGS sequence"/>
</dbReference>
<reference evidence="1" key="1">
    <citation type="submission" date="2022-01" db="EMBL/GenBank/DDBJ databases">
        <title>Genome Sequence Resource for Two Populations of Ditylenchus destructor, the Migratory Endoparasitic Phytonematode.</title>
        <authorList>
            <person name="Zhang H."/>
            <person name="Lin R."/>
            <person name="Xie B."/>
        </authorList>
    </citation>
    <scope>NUCLEOTIDE SEQUENCE</scope>
    <source>
        <strain evidence="1">BazhouSP</strain>
    </source>
</reference>
<comment type="caution">
    <text evidence="1">The sequence shown here is derived from an EMBL/GenBank/DDBJ whole genome shotgun (WGS) entry which is preliminary data.</text>
</comment>
<accession>A0AAD4ND18</accession>